<feature type="domain" description="ChsH2 C-terminal OB-fold" evidence="1">
    <location>
        <begin position="57"/>
        <end position="124"/>
    </location>
</feature>
<dbReference type="EMBL" id="JACJIA010000022">
    <property type="protein sequence ID" value="MBA8957342.1"/>
    <property type="molecule type" value="Genomic_DNA"/>
</dbReference>
<dbReference type="InterPro" id="IPR022002">
    <property type="entry name" value="ChsH2_Znr"/>
</dbReference>
<accession>A0A7W3QS73</accession>
<evidence type="ECO:0008006" key="5">
    <source>
        <dbReference type="Google" id="ProtNLM"/>
    </source>
</evidence>
<evidence type="ECO:0000313" key="3">
    <source>
        <dbReference type="EMBL" id="MBA8957342.1"/>
    </source>
</evidence>
<dbReference type="AlphaFoldDB" id="A0A7W3QS73"/>
<sequence length="148" mass="15962">MTAPAFPLPDPGEPLTGGFWRAAARDRLAFPLCGACDRFCWYPEPGCPGCGGSDLVWTSVEPAGTLFSWSVVHHAFLPAFADQVPFVAAVVTIDGAPGVRLVTRLIDARPCDLAVGARVRARFVPLRFSTVAGEVRAPFFRPDPRRIP</sequence>
<dbReference type="Pfam" id="PF01796">
    <property type="entry name" value="OB_ChsH2_C"/>
    <property type="match status" value="1"/>
</dbReference>
<evidence type="ECO:0000259" key="2">
    <source>
        <dbReference type="Pfam" id="PF12172"/>
    </source>
</evidence>
<gene>
    <name evidence="3" type="ORF">HNR61_009035</name>
</gene>
<dbReference type="InterPro" id="IPR012340">
    <property type="entry name" value="NA-bd_OB-fold"/>
</dbReference>
<evidence type="ECO:0000313" key="4">
    <source>
        <dbReference type="Proteomes" id="UP000572680"/>
    </source>
</evidence>
<dbReference type="RefSeq" id="WP_220510542.1">
    <property type="nucleotide sequence ID" value="NZ_BAAALP010000047.1"/>
</dbReference>
<dbReference type="Proteomes" id="UP000572680">
    <property type="component" value="Unassembled WGS sequence"/>
</dbReference>
<dbReference type="PANTHER" id="PTHR34075:SF5">
    <property type="entry name" value="BLR3430 PROTEIN"/>
    <property type="match status" value="1"/>
</dbReference>
<name>A0A7W3QS73_ACTNM</name>
<feature type="domain" description="ChsH2 rubredoxin-like zinc ribbon" evidence="2">
    <location>
        <begin position="20"/>
        <end position="55"/>
    </location>
</feature>
<dbReference type="PANTHER" id="PTHR34075">
    <property type="entry name" value="BLR3430 PROTEIN"/>
    <property type="match status" value="1"/>
</dbReference>
<dbReference type="InterPro" id="IPR052513">
    <property type="entry name" value="Thioester_dehydratase-like"/>
</dbReference>
<proteinExistence type="predicted"/>
<protein>
    <recommendedName>
        <fullName evidence="5">DUF35 domain-containing protein</fullName>
    </recommendedName>
</protein>
<organism evidence="3 4">
    <name type="scientific">Actinomadura namibiensis</name>
    <dbReference type="NCBI Taxonomy" id="182080"/>
    <lineage>
        <taxon>Bacteria</taxon>
        <taxon>Bacillati</taxon>
        <taxon>Actinomycetota</taxon>
        <taxon>Actinomycetes</taxon>
        <taxon>Streptosporangiales</taxon>
        <taxon>Thermomonosporaceae</taxon>
        <taxon>Actinomadura</taxon>
    </lineage>
</organism>
<dbReference type="Pfam" id="PF12172">
    <property type="entry name" value="zf-ChsH2"/>
    <property type="match status" value="1"/>
</dbReference>
<comment type="caution">
    <text evidence="3">The sequence shown here is derived from an EMBL/GenBank/DDBJ whole genome shotgun (WGS) entry which is preliminary data.</text>
</comment>
<keyword evidence="4" id="KW-1185">Reference proteome</keyword>
<dbReference type="InterPro" id="IPR002878">
    <property type="entry name" value="ChsH2_C"/>
</dbReference>
<dbReference type="SUPFAM" id="SSF50249">
    <property type="entry name" value="Nucleic acid-binding proteins"/>
    <property type="match status" value="1"/>
</dbReference>
<reference evidence="3 4" key="1">
    <citation type="submission" date="2020-08" db="EMBL/GenBank/DDBJ databases">
        <title>Genomic Encyclopedia of Type Strains, Phase IV (KMG-IV): sequencing the most valuable type-strain genomes for metagenomic binning, comparative biology and taxonomic classification.</title>
        <authorList>
            <person name="Goeker M."/>
        </authorList>
    </citation>
    <scope>NUCLEOTIDE SEQUENCE [LARGE SCALE GENOMIC DNA]</scope>
    <source>
        <strain evidence="3 4">DSM 44197</strain>
    </source>
</reference>
<evidence type="ECO:0000259" key="1">
    <source>
        <dbReference type="Pfam" id="PF01796"/>
    </source>
</evidence>